<evidence type="ECO:0000313" key="3">
    <source>
        <dbReference type="Proteomes" id="UP001198602"/>
    </source>
</evidence>
<proteinExistence type="predicted"/>
<gene>
    <name evidence="2" type="ORF">LE190_03835</name>
</gene>
<feature type="chain" id="PRO_5045562221" evidence="1">
    <location>
        <begin position="29"/>
        <end position="163"/>
    </location>
</feature>
<keyword evidence="1" id="KW-0732">Signal</keyword>
<sequence length="163" mass="17503">MNASMRAAPGYGTLAALLTLFTLPCAGAAQEDPASAASKARYAAACSYLEGEMARLDAMVARSMPADRLLRRDPASGARLYRRQAKDARIDYLVLADGKRIVSQAELGPHHLGLSLTAPALQRKLGLDHPLPPTFQTGCDGWDMQARTRGTRLLGMTISVHID</sequence>
<dbReference type="Proteomes" id="UP001198602">
    <property type="component" value="Unassembled WGS sequence"/>
</dbReference>
<accession>A0ABS7Y5U6</accession>
<protein>
    <submittedName>
        <fullName evidence="2">Uncharacterized protein</fullName>
    </submittedName>
</protein>
<comment type="caution">
    <text evidence="2">The sequence shown here is derived from an EMBL/GenBank/DDBJ whole genome shotgun (WGS) entry which is preliminary data.</text>
</comment>
<organism evidence="2 3">
    <name type="scientific">Massilia hydrophila</name>
    <dbReference type="NCBI Taxonomy" id="3044279"/>
    <lineage>
        <taxon>Bacteria</taxon>
        <taxon>Pseudomonadati</taxon>
        <taxon>Pseudomonadota</taxon>
        <taxon>Betaproteobacteria</taxon>
        <taxon>Burkholderiales</taxon>
        <taxon>Oxalobacteraceae</taxon>
        <taxon>Telluria group</taxon>
        <taxon>Massilia</taxon>
    </lineage>
</organism>
<dbReference type="RefSeq" id="WP_225237456.1">
    <property type="nucleotide sequence ID" value="NZ_JAHYBX010000001.1"/>
</dbReference>
<evidence type="ECO:0000313" key="2">
    <source>
        <dbReference type="EMBL" id="MCA1855061.1"/>
    </source>
</evidence>
<evidence type="ECO:0000256" key="1">
    <source>
        <dbReference type="SAM" id="SignalP"/>
    </source>
</evidence>
<keyword evidence="3" id="KW-1185">Reference proteome</keyword>
<dbReference type="EMBL" id="JAHYBX010000001">
    <property type="protein sequence ID" value="MCA1855061.1"/>
    <property type="molecule type" value="Genomic_DNA"/>
</dbReference>
<reference evidence="2 3" key="1">
    <citation type="submission" date="2021-07" db="EMBL/GenBank/DDBJ databases">
        <title>Characterization of Violacein-producing bacteria and related species.</title>
        <authorList>
            <person name="Wilson H.S."/>
            <person name="De Leon M.E."/>
        </authorList>
    </citation>
    <scope>NUCLEOTIDE SEQUENCE [LARGE SCALE GENOMIC DNA]</scope>
    <source>
        <strain evidence="2 3">HSC-2F05</strain>
    </source>
</reference>
<name>A0ABS7Y5U6_9BURK</name>
<feature type="signal peptide" evidence="1">
    <location>
        <begin position="1"/>
        <end position="28"/>
    </location>
</feature>